<organism evidence="7 8">
    <name type="scientific">Vanilla planifolia</name>
    <name type="common">Vanilla</name>
    <dbReference type="NCBI Taxonomy" id="51239"/>
    <lineage>
        <taxon>Eukaryota</taxon>
        <taxon>Viridiplantae</taxon>
        <taxon>Streptophyta</taxon>
        <taxon>Embryophyta</taxon>
        <taxon>Tracheophyta</taxon>
        <taxon>Spermatophyta</taxon>
        <taxon>Magnoliopsida</taxon>
        <taxon>Liliopsida</taxon>
        <taxon>Asparagales</taxon>
        <taxon>Orchidaceae</taxon>
        <taxon>Vanilloideae</taxon>
        <taxon>Vanilleae</taxon>
        <taxon>Vanilla</taxon>
    </lineage>
</organism>
<dbReference type="GO" id="GO:0016491">
    <property type="term" value="F:oxidoreductase activity"/>
    <property type="evidence" value="ECO:0007669"/>
    <property type="project" value="UniProtKB-KW"/>
</dbReference>
<dbReference type="InterPro" id="IPR026992">
    <property type="entry name" value="DIOX_N"/>
</dbReference>
<feature type="domain" description="Fe2OG dioxygenase" evidence="6">
    <location>
        <begin position="140"/>
        <end position="240"/>
    </location>
</feature>
<dbReference type="EMBL" id="JADCNM010000004">
    <property type="protein sequence ID" value="KAG0486621.1"/>
    <property type="molecule type" value="Genomic_DNA"/>
</dbReference>
<sequence length="287" mass="31696">MSMLKALMATNTQKITNTNHIGMASVPTLDMSLLHLRASNARKTVVDEIGRACKTLGCFQVINHGIGECVTKDALEVSRQFFNLSEDEKVALASEDIMRPVREKMGKYAVEARSIALQLMDAIMESLGLGDTCLKDKFDKGMQVMAVNTYPQNMSSAPAVGFAPHSDFGIITLLLQSCQGLQILDRGQTWKAAPCTAGALHVHIGDYMEVLSNGRYKSLIHRAILRSEQKRFSIASIHGFPMDDSVGVPEELVDEHNSKKYRDSNFRDFMNYLSSVGDSSKRDSSIN</sequence>
<evidence type="ECO:0000259" key="6">
    <source>
        <dbReference type="PROSITE" id="PS51471"/>
    </source>
</evidence>
<evidence type="ECO:0000313" key="7">
    <source>
        <dbReference type="EMBL" id="KAG0486621.1"/>
    </source>
</evidence>
<evidence type="ECO:0000256" key="3">
    <source>
        <dbReference type="ARBA" id="ARBA00023002"/>
    </source>
</evidence>
<evidence type="ECO:0000256" key="1">
    <source>
        <dbReference type="ARBA" id="ARBA00008056"/>
    </source>
</evidence>
<gene>
    <name evidence="7" type="ORF">HPP92_008716</name>
</gene>
<dbReference type="InterPro" id="IPR050295">
    <property type="entry name" value="Plant_2OG-oxidoreductases"/>
</dbReference>
<evidence type="ECO:0000256" key="2">
    <source>
        <dbReference type="ARBA" id="ARBA00022723"/>
    </source>
</evidence>
<accession>A0A835R6H4</accession>
<name>A0A835R6H4_VANPL</name>
<comment type="caution">
    <text evidence="7">The sequence shown here is derived from an EMBL/GenBank/DDBJ whole genome shotgun (WGS) entry which is preliminary data.</text>
</comment>
<proteinExistence type="inferred from homology"/>
<evidence type="ECO:0000256" key="5">
    <source>
        <dbReference type="RuleBase" id="RU003682"/>
    </source>
</evidence>
<dbReference type="OrthoDB" id="627829at2759"/>
<dbReference type="GO" id="GO:0046872">
    <property type="term" value="F:metal ion binding"/>
    <property type="evidence" value="ECO:0007669"/>
    <property type="project" value="UniProtKB-KW"/>
</dbReference>
<dbReference type="PANTHER" id="PTHR47991">
    <property type="entry name" value="OXOGLUTARATE/IRON-DEPENDENT DIOXYGENASE"/>
    <property type="match status" value="1"/>
</dbReference>
<dbReference type="Gene3D" id="2.60.120.330">
    <property type="entry name" value="B-lactam Antibiotic, Isopenicillin N Synthase, Chain"/>
    <property type="match status" value="2"/>
</dbReference>
<dbReference type="Pfam" id="PF03171">
    <property type="entry name" value="2OG-FeII_Oxy"/>
    <property type="match status" value="1"/>
</dbReference>
<dbReference type="Pfam" id="PF14226">
    <property type="entry name" value="DIOX_N"/>
    <property type="match status" value="1"/>
</dbReference>
<keyword evidence="4 5" id="KW-0408">Iron</keyword>
<dbReference type="Proteomes" id="UP000639772">
    <property type="component" value="Unassembled WGS sequence"/>
</dbReference>
<dbReference type="SUPFAM" id="SSF51197">
    <property type="entry name" value="Clavaminate synthase-like"/>
    <property type="match status" value="1"/>
</dbReference>
<reference evidence="7 8" key="1">
    <citation type="journal article" date="2020" name="Nat. Food">
        <title>A phased Vanilla planifolia genome enables genetic improvement of flavour and production.</title>
        <authorList>
            <person name="Hasing T."/>
            <person name="Tang H."/>
            <person name="Brym M."/>
            <person name="Khazi F."/>
            <person name="Huang T."/>
            <person name="Chambers A.H."/>
        </authorList>
    </citation>
    <scope>NUCLEOTIDE SEQUENCE [LARGE SCALE GENOMIC DNA]</scope>
    <source>
        <tissue evidence="7">Leaf</tissue>
    </source>
</reference>
<keyword evidence="2 5" id="KW-0479">Metal-binding</keyword>
<evidence type="ECO:0000313" key="8">
    <source>
        <dbReference type="Proteomes" id="UP000639772"/>
    </source>
</evidence>
<evidence type="ECO:0000256" key="4">
    <source>
        <dbReference type="ARBA" id="ARBA00023004"/>
    </source>
</evidence>
<keyword evidence="3 5" id="KW-0560">Oxidoreductase</keyword>
<dbReference type="AlphaFoldDB" id="A0A835R6H4"/>
<dbReference type="InterPro" id="IPR005123">
    <property type="entry name" value="Oxoglu/Fe-dep_dioxygenase_dom"/>
</dbReference>
<protein>
    <recommendedName>
        <fullName evidence="6">Fe2OG dioxygenase domain-containing protein</fullName>
    </recommendedName>
</protein>
<comment type="similarity">
    <text evidence="1 5">Belongs to the iron/ascorbate-dependent oxidoreductase family.</text>
</comment>
<dbReference type="InterPro" id="IPR027443">
    <property type="entry name" value="IPNS-like_sf"/>
</dbReference>
<dbReference type="PROSITE" id="PS51471">
    <property type="entry name" value="FE2OG_OXY"/>
    <property type="match status" value="1"/>
</dbReference>
<dbReference type="InterPro" id="IPR044861">
    <property type="entry name" value="IPNS-like_FE2OG_OXY"/>
</dbReference>